<dbReference type="PRINTS" id="PR00114">
    <property type="entry name" value="STPHPHTASE"/>
</dbReference>
<evidence type="ECO:0000313" key="12">
    <source>
        <dbReference type="EMBL" id="CAI2174209.1"/>
    </source>
</evidence>
<protein>
    <recommendedName>
        <fullName evidence="10">Serine/threonine-protein phosphatase</fullName>
        <ecNumber evidence="10">3.1.3.16</ecNumber>
    </recommendedName>
</protein>
<evidence type="ECO:0000256" key="1">
    <source>
        <dbReference type="ARBA" id="ARBA00004123"/>
    </source>
</evidence>
<evidence type="ECO:0000256" key="8">
    <source>
        <dbReference type="ARBA" id="ARBA00023242"/>
    </source>
</evidence>
<evidence type="ECO:0000313" key="13">
    <source>
        <dbReference type="Proteomes" id="UP001153678"/>
    </source>
</evidence>
<dbReference type="GO" id="GO:0046872">
    <property type="term" value="F:metal ion binding"/>
    <property type="evidence" value="ECO:0007669"/>
    <property type="project" value="UniProtKB-KW"/>
</dbReference>
<evidence type="ECO:0000256" key="2">
    <source>
        <dbReference type="ARBA" id="ARBA00007526"/>
    </source>
</evidence>
<dbReference type="InterPro" id="IPR047129">
    <property type="entry name" value="PPA2-like"/>
</dbReference>
<keyword evidence="5" id="KW-0805">Transcription regulation</keyword>
<evidence type="ECO:0000256" key="3">
    <source>
        <dbReference type="ARBA" id="ARBA00022723"/>
    </source>
</evidence>
<dbReference type="Pfam" id="PF04934">
    <property type="entry name" value="Med6"/>
    <property type="match status" value="1"/>
</dbReference>
<dbReference type="EMBL" id="CAMKVN010001176">
    <property type="protein sequence ID" value="CAI2174209.1"/>
    <property type="molecule type" value="Genomic_DNA"/>
</dbReference>
<evidence type="ECO:0000256" key="5">
    <source>
        <dbReference type="ARBA" id="ARBA00023015"/>
    </source>
</evidence>
<reference evidence="12" key="1">
    <citation type="submission" date="2022-08" db="EMBL/GenBank/DDBJ databases">
        <authorList>
            <person name="Kallberg Y."/>
            <person name="Tangrot J."/>
            <person name="Rosling A."/>
        </authorList>
    </citation>
    <scope>NUCLEOTIDE SEQUENCE</scope>
    <source>
        <strain evidence="12">Wild A</strain>
    </source>
</reference>
<feature type="domain" description="Serine/threonine specific protein phosphatases" evidence="11">
    <location>
        <begin position="571"/>
        <end position="576"/>
    </location>
</feature>
<comment type="catalytic activity">
    <reaction evidence="9 10">
        <text>O-phospho-L-threonyl-[protein] + H2O = L-threonyl-[protein] + phosphate</text>
        <dbReference type="Rhea" id="RHEA:47004"/>
        <dbReference type="Rhea" id="RHEA-COMP:11060"/>
        <dbReference type="Rhea" id="RHEA-COMP:11605"/>
        <dbReference type="ChEBI" id="CHEBI:15377"/>
        <dbReference type="ChEBI" id="CHEBI:30013"/>
        <dbReference type="ChEBI" id="CHEBI:43474"/>
        <dbReference type="ChEBI" id="CHEBI:61977"/>
        <dbReference type="EC" id="3.1.3.16"/>
    </reaction>
</comment>
<dbReference type="EC" id="3.1.3.16" evidence="10"/>
<comment type="subcellular location">
    <subcellularLocation>
        <location evidence="1">Nucleus</location>
    </subcellularLocation>
</comment>
<dbReference type="InterPro" id="IPR038566">
    <property type="entry name" value="Mediator_Med6_sf"/>
</dbReference>
<comment type="similarity">
    <text evidence="2">Belongs to the Mediator complex subunit 6 family.</text>
</comment>
<organism evidence="12 13">
    <name type="scientific">Funneliformis geosporum</name>
    <dbReference type="NCBI Taxonomy" id="1117311"/>
    <lineage>
        <taxon>Eukaryota</taxon>
        <taxon>Fungi</taxon>
        <taxon>Fungi incertae sedis</taxon>
        <taxon>Mucoromycota</taxon>
        <taxon>Glomeromycotina</taxon>
        <taxon>Glomeromycetes</taxon>
        <taxon>Glomerales</taxon>
        <taxon>Glomeraceae</taxon>
        <taxon>Funneliformis</taxon>
    </lineage>
</organism>
<dbReference type="PANTHER" id="PTHR45619">
    <property type="entry name" value="SERINE/THREONINE-PROTEIN PHOSPHATASE PP2A-RELATED"/>
    <property type="match status" value="1"/>
</dbReference>
<dbReference type="InterPro" id="IPR029052">
    <property type="entry name" value="Metallo-depent_PP-like"/>
</dbReference>
<dbReference type="GO" id="GO:0004722">
    <property type="term" value="F:protein serine/threonine phosphatase activity"/>
    <property type="evidence" value="ECO:0007669"/>
    <property type="project" value="UniProtKB-EC"/>
</dbReference>
<evidence type="ECO:0000256" key="6">
    <source>
        <dbReference type="ARBA" id="ARBA00023163"/>
    </source>
</evidence>
<evidence type="ECO:0000256" key="9">
    <source>
        <dbReference type="ARBA" id="ARBA00048336"/>
    </source>
</evidence>
<evidence type="ECO:0000256" key="7">
    <source>
        <dbReference type="ARBA" id="ARBA00023211"/>
    </source>
</evidence>
<dbReference type="Pfam" id="PF00248">
    <property type="entry name" value="Aldo_ket_red"/>
    <property type="match status" value="1"/>
</dbReference>
<dbReference type="PROSITE" id="PS00125">
    <property type="entry name" value="SER_THR_PHOSPHATASE"/>
    <property type="match status" value="1"/>
</dbReference>
<name>A0A9W4SLB2_9GLOM</name>
<dbReference type="GO" id="GO:0003712">
    <property type="term" value="F:transcription coregulator activity"/>
    <property type="evidence" value="ECO:0007669"/>
    <property type="project" value="InterPro"/>
</dbReference>
<sequence>TIKFANFHRNNSTNSTYFQKHFTIPTSRIIKTGQIVSRLGFGGYRINWNDDRHKMALEKAIRSGINIIDTSAHFELGESEEVIGKILNDAFKDGSVTREEVVVVSKAGYVNTKHTNHLGGSFAKINDKSAHSISDEFLNEQISGSLSRLNLKKIDVFMLNNPERILQAKNKSVSISNLYHDIERAFDYLDKEVAKGRIGGYGICSNSMAISTASDHISLPTIYEKLSNSSKTNFVAIQVPFNLFERDLIQRGLGQKCSLAEYAESNDIFIFTNRPLHSISGGAIRSLVNNKCDLSERQIIDNLTNGFQKIDQLESELNGLLQLGHPLLTKFVWSQVLSQNLSRLSQNQFATKHYLEKQIKPAITEDLECLLDYIKNNALNGEKSRLQNWMMAYQMETQTLIESIILYAQINLLNNNDELDSMISYLCPSLFSETAQLHSPLSVKVLRINLANQIVGCVLVGMRKIEYVQDSIFALESSDDDYLTIEALDDIYANLDACISQLLQKQLLAESLLKEICEKTKELLMNESNCVSISAPVTVESDYVDRGLFSVETISLLTCLKLRYPHRVQLVRGNHESRAVTQTYGFYTECVRKYGSTNVWHYFTDMFDYLTLSVVIDDRIFCVHGGLSPSIHSIDQIKILDRYREIPHEGPMADLVWSDPDPDKEEFSISPRGAGYTFGGLVVKKFLEINQMEHILRAHQLCMEGYQVLYDDRLSTVWSAPNYCYRCGNMASILEVDVDGQRFFNVFDAAPENERDGPSQQMSIEKKKNELLSFLSLQLWKKKTLPRFFGEMWNGFKGPEGLNDDNVLDYFAESPFWDAQCNNATLKMQTQYNDLKEFNKFLK</sequence>
<dbReference type="Gene3D" id="3.60.21.10">
    <property type="match status" value="2"/>
</dbReference>
<evidence type="ECO:0000259" key="11">
    <source>
        <dbReference type="PROSITE" id="PS00125"/>
    </source>
</evidence>
<dbReference type="OrthoDB" id="48988at2759"/>
<accession>A0A9W4SLB2</accession>
<evidence type="ECO:0000256" key="4">
    <source>
        <dbReference type="ARBA" id="ARBA00022801"/>
    </source>
</evidence>
<gene>
    <name evidence="12" type="ORF">FWILDA_LOCUS6475</name>
</gene>
<dbReference type="SUPFAM" id="SSF51430">
    <property type="entry name" value="NAD(P)-linked oxidoreductase"/>
    <property type="match status" value="1"/>
</dbReference>
<dbReference type="Proteomes" id="UP001153678">
    <property type="component" value="Unassembled WGS sequence"/>
</dbReference>
<dbReference type="GO" id="GO:0016592">
    <property type="term" value="C:mediator complex"/>
    <property type="evidence" value="ECO:0007669"/>
    <property type="project" value="InterPro"/>
</dbReference>
<comment type="similarity">
    <text evidence="10">Belongs to the PPP phosphatase family.</text>
</comment>
<keyword evidence="13" id="KW-1185">Reference proteome</keyword>
<dbReference type="InterPro" id="IPR007018">
    <property type="entry name" value="Mediator_Med6"/>
</dbReference>
<dbReference type="InterPro" id="IPR036812">
    <property type="entry name" value="NAD(P)_OxRdtase_dom_sf"/>
</dbReference>
<keyword evidence="7" id="KW-0464">Manganese</keyword>
<dbReference type="Gene3D" id="3.20.20.100">
    <property type="entry name" value="NADP-dependent oxidoreductase domain"/>
    <property type="match status" value="1"/>
</dbReference>
<keyword evidence="6" id="KW-0804">Transcription</keyword>
<dbReference type="Pfam" id="PF00149">
    <property type="entry name" value="Metallophos"/>
    <property type="match status" value="1"/>
</dbReference>
<dbReference type="InterPro" id="IPR023210">
    <property type="entry name" value="NADP_OxRdtase_dom"/>
</dbReference>
<comment type="caution">
    <text evidence="12">The sequence shown here is derived from an EMBL/GenBank/DDBJ whole genome shotgun (WGS) entry which is preliminary data.</text>
</comment>
<keyword evidence="4 10" id="KW-0378">Hydrolase</keyword>
<dbReference type="GO" id="GO:0006357">
    <property type="term" value="P:regulation of transcription by RNA polymerase II"/>
    <property type="evidence" value="ECO:0007669"/>
    <property type="project" value="InterPro"/>
</dbReference>
<evidence type="ECO:0000256" key="10">
    <source>
        <dbReference type="RuleBase" id="RU004273"/>
    </source>
</evidence>
<dbReference type="InterPro" id="IPR004843">
    <property type="entry name" value="Calcineurin-like_PHP"/>
</dbReference>
<dbReference type="CDD" id="cd19099">
    <property type="entry name" value="AKR_unchar"/>
    <property type="match status" value="1"/>
</dbReference>
<keyword evidence="3" id="KW-0479">Metal-binding</keyword>
<dbReference type="SMART" id="SM00156">
    <property type="entry name" value="PP2Ac"/>
    <property type="match status" value="1"/>
</dbReference>
<dbReference type="InterPro" id="IPR006186">
    <property type="entry name" value="Ser/Thr-sp_prot-phosphatase"/>
</dbReference>
<feature type="non-terminal residue" evidence="12">
    <location>
        <position position="843"/>
    </location>
</feature>
<keyword evidence="8" id="KW-0539">Nucleus</keyword>
<dbReference type="SUPFAM" id="SSF56300">
    <property type="entry name" value="Metallo-dependent phosphatases"/>
    <property type="match status" value="1"/>
</dbReference>
<proteinExistence type="inferred from homology"/>
<dbReference type="AlphaFoldDB" id="A0A9W4SLB2"/>
<dbReference type="Gene3D" id="3.10.450.580">
    <property type="entry name" value="Mediator complex, subunit Med6"/>
    <property type="match status" value="1"/>
</dbReference>